<protein>
    <submittedName>
        <fullName evidence="5">3'-5' exonuclease</fullName>
    </submittedName>
</protein>
<dbReference type="Pfam" id="PF00929">
    <property type="entry name" value="RNase_T"/>
    <property type="match status" value="1"/>
</dbReference>
<comment type="caution">
    <text evidence="5">The sequence shown here is derived from an EMBL/GenBank/DDBJ whole genome shotgun (WGS) entry which is preliminary data.</text>
</comment>
<keyword evidence="6" id="KW-1185">Reference proteome</keyword>
<dbReference type="EMBL" id="QRAN01000038">
    <property type="protein sequence ID" value="RLQ20237.1"/>
    <property type="molecule type" value="Genomic_DNA"/>
</dbReference>
<dbReference type="GO" id="GO:0003676">
    <property type="term" value="F:nucleic acid binding"/>
    <property type="evidence" value="ECO:0007669"/>
    <property type="project" value="InterPro"/>
</dbReference>
<proteinExistence type="predicted"/>
<evidence type="ECO:0000256" key="1">
    <source>
        <dbReference type="ARBA" id="ARBA00022722"/>
    </source>
</evidence>
<dbReference type="PANTHER" id="PTHR30231">
    <property type="entry name" value="DNA POLYMERASE III SUBUNIT EPSILON"/>
    <property type="match status" value="1"/>
</dbReference>
<dbReference type="CDD" id="cd06127">
    <property type="entry name" value="DEDDh"/>
    <property type="match status" value="1"/>
</dbReference>
<dbReference type="AlphaFoldDB" id="A0A3L7DRG4"/>
<reference evidence="5 6" key="1">
    <citation type="submission" date="2018-07" db="EMBL/GenBank/DDBJ databases">
        <title>Halioglobus sp. genome submission.</title>
        <authorList>
            <person name="Ye M.-Q."/>
            <person name="Du Z.-J."/>
        </authorList>
    </citation>
    <scope>NUCLEOTIDE SEQUENCE [LARGE SCALE GENOMIC DNA]</scope>
    <source>
        <strain evidence="5 6">U0301</strain>
    </source>
</reference>
<name>A0A3L7DRG4_9GAMM</name>
<dbReference type="RefSeq" id="WP_117957576.1">
    <property type="nucleotide sequence ID" value="NZ_QRAN01000038.1"/>
</dbReference>
<accession>A0A3L7DRG4</accession>
<sequence>MYKEMLWIFTQLPDDYIVLDTETSGLPDENGLPDIVTLGITVVSHREIAASVEFQIRPQKSIAAQAQSIHGITNEQAAAFESFESQWQPIADYLKGQLIIIHNASFDWPVLLDHVDRYGLKMPAVHGVFCSQKAAIPWAQSMNLPCSHRGPSLDTLTEALHVENFRADNAGIHGALNDCLQTAQVIEAINGMTNKRSFPLVRRGGRTIW</sequence>
<evidence type="ECO:0000259" key="4">
    <source>
        <dbReference type="SMART" id="SM00479"/>
    </source>
</evidence>
<evidence type="ECO:0000256" key="2">
    <source>
        <dbReference type="ARBA" id="ARBA00022801"/>
    </source>
</evidence>
<organism evidence="5 6">
    <name type="scientific">Seongchinamella sediminis</name>
    <dbReference type="NCBI Taxonomy" id="2283635"/>
    <lineage>
        <taxon>Bacteria</taxon>
        <taxon>Pseudomonadati</taxon>
        <taxon>Pseudomonadota</taxon>
        <taxon>Gammaproteobacteria</taxon>
        <taxon>Cellvibrionales</taxon>
        <taxon>Halieaceae</taxon>
        <taxon>Seongchinamella</taxon>
    </lineage>
</organism>
<dbReference type="Gene3D" id="3.30.420.10">
    <property type="entry name" value="Ribonuclease H-like superfamily/Ribonuclease H"/>
    <property type="match status" value="1"/>
</dbReference>
<dbReference type="PANTHER" id="PTHR30231:SF4">
    <property type="entry name" value="PROTEIN NEN2"/>
    <property type="match status" value="1"/>
</dbReference>
<keyword evidence="1" id="KW-0540">Nuclease</keyword>
<dbReference type="SUPFAM" id="SSF53098">
    <property type="entry name" value="Ribonuclease H-like"/>
    <property type="match status" value="1"/>
</dbReference>
<evidence type="ECO:0000256" key="3">
    <source>
        <dbReference type="ARBA" id="ARBA00022839"/>
    </source>
</evidence>
<dbReference type="GO" id="GO:0006259">
    <property type="term" value="P:DNA metabolic process"/>
    <property type="evidence" value="ECO:0007669"/>
    <property type="project" value="UniProtKB-ARBA"/>
</dbReference>
<feature type="domain" description="Exonuclease" evidence="4">
    <location>
        <begin position="15"/>
        <end position="195"/>
    </location>
</feature>
<evidence type="ECO:0000313" key="5">
    <source>
        <dbReference type="EMBL" id="RLQ20237.1"/>
    </source>
</evidence>
<keyword evidence="3 5" id="KW-0269">Exonuclease</keyword>
<dbReference type="SMART" id="SM00479">
    <property type="entry name" value="EXOIII"/>
    <property type="match status" value="1"/>
</dbReference>
<evidence type="ECO:0000313" key="6">
    <source>
        <dbReference type="Proteomes" id="UP000265509"/>
    </source>
</evidence>
<dbReference type="GO" id="GO:0008408">
    <property type="term" value="F:3'-5' exonuclease activity"/>
    <property type="evidence" value="ECO:0007669"/>
    <property type="project" value="TreeGrafter"/>
</dbReference>
<dbReference type="InterPro" id="IPR012337">
    <property type="entry name" value="RNaseH-like_sf"/>
</dbReference>
<dbReference type="InterPro" id="IPR036397">
    <property type="entry name" value="RNaseH_sf"/>
</dbReference>
<gene>
    <name evidence="5" type="ORF">DWB85_18720</name>
</gene>
<keyword evidence="2" id="KW-0378">Hydrolase</keyword>
<dbReference type="OrthoDB" id="280774at2"/>
<dbReference type="InterPro" id="IPR013520">
    <property type="entry name" value="Ribonucl_H"/>
</dbReference>
<dbReference type="Proteomes" id="UP000265509">
    <property type="component" value="Unassembled WGS sequence"/>
</dbReference>